<proteinExistence type="predicted"/>
<gene>
    <name evidence="1" type="ORF">KGQ19_44690</name>
</gene>
<accession>A0ABS5L6W5</accession>
<keyword evidence="2" id="KW-1185">Reference proteome</keyword>
<dbReference type="Proteomes" id="UP000730482">
    <property type="component" value="Unassembled WGS sequence"/>
</dbReference>
<evidence type="ECO:0000313" key="2">
    <source>
        <dbReference type="Proteomes" id="UP000730482"/>
    </source>
</evidence>
<evidence type="ECO:0000313" key="1">
    <source>
        <dbReference type="EMBL" id="MBS2553975.1"/>
    </source>
</evidence>
<reference evidence="1 2" key="1">
    <citation type="submission" date="2020-02" db="EMBL/GenBank/DDBJ databases">
        <title>Acidophilic actinobacteria isolated from forest soil.</title>
        <authorList>
            <person name="Golinska P."/>
        </authorList>
    </citation>
    <scope>NUCLEOTIDE SEQUENCE [LARGE SCALE GENOMIC DNA]</scope>
    <source>
        <strain evidence="1 2">NL8</strain>
    </source>
</reference>
<sequence>MSTEFHRLRGAVHTGSGDQLNLFQIMEQAVTRRGAGAWSESIFEGLGARFYEPDGFGDVREAMEELKILVLKGNPGSGRRFAALALLRKSEYSPGLFYAPPVGTDDADRLDKLKPEPGDRFLIDLSTMSSETFNLVAHEVQPFFNRVLVARARSVLILPGDCEPEPDWQKYVRRLSRPDPGKAYRRHLKSIGIEFEADLDETGVRDHFRHAPMRDLDHLMQLVVDARTANPMRDYHYWTSAALEALRAGSDDVAALLKELKVGQQRALLLSASLFAGGSADSAWHAARALLDTLKYPKNPDHPLDQADLQEQLASFGAGIDKQRRLQFQKPLDAAIRTYLWDGYPALRAVLAKWIEGLIKADRVLAADDARLVVERFGEQHLRTGQVDPLKTLIAHLGGAEKELASELAFALLTKGLEDPEHGRAFRRLMWEWARDLPSAGLGEVLVQACVEVIAETYPEQALVRLHHLARKPKPIGDSACAALAGLFVQDRFSRLIRRLLSRMAEYPNARDPHIFVRVIDPFALTDSGNRARPLAAESGVHAHLVLAWRATLHKQPESWQPRLDQWLATVADVGRRDVLLTILAEAPDDLATRSLLLSAAVEWAAARGGAWKTVDELLNRINAAQGISFVAMERTD</sequence>
<comment type="caution">
    <text evidence="1">The sequence shown here is derived from an EMBL/GenBank/DDBJ whole genome shotgun (WGS) entry which is preliminary data.</text>
</comment>
<name>A0ABS5L6W5_9ACTN</name>
<protein>
    <submittedName>
        <fullName evidence="1">Uncharacterized protein</fullName>
    </submittedName>
</protein>
<dbReference type="RefSeq" id="WP_212021031.1">
    <property type="nucleotide sequence ID" value="NZ_JAAFYZ010000305.1"/>
</dbReference>
<dbReference type="EMBL" id="JAAFYZ010000305">
    <property type="protein sequence ID" value="MBS2553975.1"/>
    <property type="molecule type" value="Genomic_DNA"/>
</dbReference>
<organism evidence="1 2">
    <name type="scientific">Catenulispora pinistramenti</name>
    <dbReference type="NCBI Taxonomy" id="2705254"/>
    <lineage>
        <taxon>Bacteria</taxon>
        <taxon>Bacillati</taxon>
        <taxon>Actinomycetota</taxon>
        <taxon>Actinomycetes</taxon>
        <taxon>Catenulisporales</taxon>
        <taxon>Catenulisporaceae</taxon>
        <taxon>Catenulispora</taxon>
    </lineage>
</organism>